<organism evidence="1 2">
    <name type="scientific">Actinomyces radicidentis</name>
    <dbReference type="NCBI Taxonomy" id="111015"/>
    <lineage>
        <taxon>Bacteria</taxon>
        <taxon>Bacillati</taxon>
        <taxon>Actinomycetota</taxon>
        <taxon>Actinomycetes</taxon>
        <taxon>Actinomycetales</taxon>
        <taxon>Actinomycetaceae</taxon>
        <taxon>Actinomyces</taxon>
    </lineage>
</organism>
<sequence>MPHALGIDVDDDLLRRWDAWFAPAEQPFHVSSLSAEHRALVPDGPEPRLSPEHRDTFLVYSSGWRLLDEPTFMALPTAARRALVRTRTSELRPVTWPSTPAAERRRRLMRYVEIGVRPSRHAEVAAASWWRCAAVLPGARRLAGTFPGGSGPNCFGTVMAAAGVAGAEHEWMHQPPFEAWLADASRPVTGTAHDDEAGVVLVWRDATGLAQHAAVTLGDGWALSKPSQAWCSPRAVWSVREAILAARYPGLRLERHRLP</sequence>
<keyword evidence="2" id="KW-1185">Reference proteome</keyword>
<dbReference type="AlphaFoldDB" id="A0A120KME8"/>
<name>A0A120KME8_ACTRD</name>
<dbReference type="Proteomes" id="UP000065220">
    <property type="component" value="Chromosome"/>
</dbReference>
<dbReference type="KEGG" id="ard:AXF14_03630"/>
<evidence type="ECO:0000313" key="2">
    <source>
        <dbReference type="Proteomes" id="UP000065220"/>
    </source>
</evidence>
<protein>
    <submittedName>
        <fullName evidence="1">Uncharacterized protein</fullName>
    </submittedName>
</protein>
<reference evidence="2" key="1">
    <citation type="submission" date="2016-02" db="EMBL/GenBank/DDBJ databases">
        <authorList>
            <person name="Holder M.E."/>
            <person name="Ajami N.J."/>
            <person name="Petrosino J.F."/>
        </authorList>
    </citation>
    <scope>NUCLEOTIDE SEQUENCE [LARGE SCALE GENOMIC DNA]</scope>
    <source>
        <strain evidence="2">CCUG 36733</strain>
    </source>
</reference>
<proteinExistence type="predicted"/>
<gene>
    <name evidence="1" type="ORF">AXF14_03630</name>
</gene>
<dbReference type="RefSeq" id="WP_067940918.1">
    <property type="nucleotide sequence ID" value="NZ_CP014228.1"/>
</dbReference>
<dbReference type="OrthoDB" id="61821at2"/>
<evidence type="ECO:0000313" key="1">
    <source>
        <dbReference type="EMBL" id="AMD86854.1"/>
    </source>
</evidence>
<accession>A0A120KME8</accession>
<dbReference type="EMBL" id="CP014228">
    <property type="protein sequence ID" value="AMD86854.1"/>
    <property type="molecule type" value="Genomic_DNA"/>
</dbReference>